<dbReference type="Gene3D" id="3.40.50.300">
    <property type="entry name" value="P-loop containing nucleotide triphosphate hydrolases"/>
    <property type="match status" value="1"/>
</dbReference>
<feature type="region of interest" description="Disordered" evidence="6">
    <location>
        <begin position="2009"/>
        <end position="2029"/>
    </location>
</feature>
<keyword evidence="2" id="KW-0433">Leucine-rich repeat</keyword>
<evidence type="ECO:0000259" key="7">
    <source>
        <dbReference type="Pfam" id="PF00931"/>
    </source>
</evidence>
<dbReference type="InterPro" id="IPR036388">
    <property type="entry name" value="WH-like_DNA-bd_sf"/>
</dbReference>
<evidence type="ECO:0000256" key="5">
    <source>
        <dbReference type="ARBA" id="ARBA00022840"/>
    </source>
</evidence>
<dbReference type="Pfam" id="PF23247">
    <property type="entry name" value="LRR_RPS2"/>
    <property type="match status" value="11"/>
</dbReference>
<evidence type="ECO:0000313" key="10">
    <source>
        <dbReference type="Proteomes" id="UP001408789"/>
    </source>
</evidence>
<comment type="caution">
    <text evidence="9">The sequence shown here is derived from an EMBL/GenBank/DDBJ whole genome shotgun (WGS) entry which is preliminary data.</text>
</comment>
<reference evidence="9 10" key="1">
    <citation type="submission" date="2024-04" db="EMBL/GenBank/DDBJ databases">
        <title>The reference genome of an endangered Asteraceae, Deinandra increscens subsp. villosa, native to the Central Coast of California.</title>
        <authorList>
            <person name="Guilliams M."/>
            <person name="Hasenstab-Lehman K."/>
            <person name="Meyer R."/>
            <person name="Mcevoy S."/>
        </authorList>
    </citation>
    <scope>NUCLEOTIDE SEQUENCE [LARGE SCALE GENOMIC DNA]</scope>
    <source>
        <tissue evidence="9">Leaf</tissue>
    </source>
</reference>
<dbReference type="Gene3D" id="1.10.10.10">
    <property type="entry name" value="Winged helix-like DNA-binding domain superfamily/Winged helix DNA-binding domain"/>
    <property type="match status" value="1"/>
</dbReference>
<keyword evidence="4" id="KW-0611">Plant defense</keyword>
<dbReference type="InterPro" id="IPR002182">
    <property type="entry name" value="NB-ARC"/>
</dbReference>
<name>A0AAP0E039_9ASTR</name>
<feature type="domain" description="Disease resistance protein At4g27190-like leucine-rich repeats" evidence="8">
    <location>
        <begin position="1164"/>
        <end position="1212"/>
    </location>
</feature>
<feature type="domain" description="Disease resistance protein At4g27190-like leucine-rich repeats" evidence="8">
    <location>
        <begin position="1511"/>
        <end position="1603"/>
    </location>
</feature>
<evidence type="ECO:0000256" key="6">
    <source>
        <dbReference type="SAM" id="MobiDB-lite"/>
    </source>
</evidence>
<feature type="domain" description="Disease resistance protein At4g27190-like leucine-rich repeats" evidence="8">
    <location>
        <begin position="987"/>
        <end position="1039"/>
    </location>
</feature>
<feature type="domain" description="Disease resistance protein At4g27190-like leucine-rich repeats" evidence="8">
    <location>
        <begin position="1856"/>
        <end position="1999"/>
    </location>
</feature>
<dbReference type="PANTHER" id="PTHR33463">
    <property type="entry name" value="NB-ARC DOMAIN-CONTAINING PROTEIN-RELATED"/>
    <property type="match status" value="1"/>
</dbReference>
<dbReference type="EMBL" id="JBCNJP010000003">
    <property type="protein sequence ID" value="KAK9080258.1"/>
    <property type="molecule type" value="Genomic_DNA"/>
</dbReference>
<evidence type="ECO:0000256" key="1">
    <source>
        <dbReference type="ARBA" id="ARBA00008894"/>
    </source>
</evidence>
<evidence type="ECO:0000313" key="9">
    <source>
        <dbReference type="EMBL" id="KAK9080258.1"/>
    </source>
</evidence>
<feature type="domain" description="Disease resistance protein At4g27190-like leucine-rich repeats" evidence="8">
    <location>
        <begin position="1709"/>
        <end position="1808"/>
    </location>
</feature>
<dbReference type="GO" id="GO:0043531">
    <property type="term" value="F:ADP binding"/>
    <property type="evidence" value="ECO:0007669"/>
    <property type="project" value="InterPro"/>
</dbReference>
<feature type="domain" description="NB-ARC" evidence="7">
    <location>
        <begin position="166"/>
        <end position="327"/>
    </location>
</feature>
<dbReference type="InterPro" id="IPR042197">
    <property type="entry name" value="Apaf_helical"/>
</dbReference>
<dbReference type="Gene3D" id="1.10.8.430">
    <property type="entry name" value="Helical domain of apoptotic protease-activating factors"/>
    <property type="match status" value="1"/>
</dbReference>
<feature type="domain" description="Disease resistance protein At4g27190-like leucine-rich repeats" evidence="8">
    <location>
        <begin position="1640"/>
        <end position="1690"/>
    </location>
</feature>
<dbReference type="InterPro" id="IPR027417">
    <property type="entry name" value="P-loop_NTPase"/>
</dbReference>
<comment type="similarity">
    <text evidence="1">Belongs to the disease resistance NB-LRR family.</text>
</comment>
<keyword evidence="5" id="KW-0067">ATP-binding</keyword>
<gene>
    <name evidence="9" type="ORF">SSX86_001934</name>
</gene>
<dbReference type="Gene3D" id="3.80.10.10">
    <property type="entry name" value="Ribonuclease Inhibitor"/>
    <property type="match status" value="5"/>
</dbReference>
<sequence>MKQVLFEQVISPTVKLLRRHITRHLGHVICTTKQLTHMAERMNHLNSICKDVESHNTANVINMREVPIGVAGWLTEVEKVKEKVESISINDQGIGCLNLKMRYEAGRKASKATETIEKLIIQNSEFVWKDAPIPIGRVNRKPASSFGDVFKSRERPFNDTLKLLQLDDTNSQVIALCGMGGIGKTTMMEQLLRAEEINRIFDCLVKVVIGSDVNILSIQQAVAEYILPEGLVEGTKAGRASRLHERWKVMLDREKKRILLILDDVWEKFELKDIGLTSPLPEGVKLLLTSRNSGVCKQFATAADSAIQVVTIDVLEEAEAQILFSRNTGLTEAKNSDLYHIVKKCGGLPLAIKHVASTFKYEEDRVLDGALSRRFSNYYVDEDLYDIMQGVFQLSFDHIGEDEDKMIFLHCGLFPKDYDISIEYLARYAWGLKLLKNVSTFREVRKRTRKCVHSLMDANLLMSSDHLGCVKMHVLVLSFVLGRVSKGDHPTWIINHDDFSNWGSIETNKTTCTRISLTCRRGLSTFPSDFKYPSLSLLQLMNRDMVQFPKYFYENMETLQVIAYYKMHHPLLPRSLQCSTSLTTLLLHKCTLESNNNYSFVGDLVNLEVLSFAHCGIRKLPSTIGNLKKLKLLDLSGCVDLHIDDGVFRNLHSLEELYMRVVSDDDRKAAIRFTDANWEELKILLLKQLYALEAEFVEKKTRLESVSFSRLEKFKISIGCLLDEEEEEDPFTNTLKIVTSNSKNEILDCQINELFKETEKLHLQVQDMSALENIVPVHSNSYSFCNLRDLTVFNCAVLEYLFPIPIASGLRKLERLKVSSCSVLKTLVCDNGSGSEINSGAGEMMINFEALKFLCLEKLPELVSLFLVNDIVIELPQLVELEVDGLPNFTSISALLNTQVKIGKLEKLKIGHMEKLNQIWTSSSEEEVNNISMLKEIKVVGCDSLVNPFPTNLLGLLRHLEVVEIKNCRCIKEILNVDLGRGGEVHNLWNSLRRIRVEGCDSLVNLFPTNLLGLLDHLEEVEVERCGSIKELFNIDLGRDGEVERVSSNLRSIRLEGCDSLVNLFPTNLLGLLDHLEEVEVEKCGSIKELFNIDLGLDGEVEQVSSNLRSIRVEGCDSLVNLFPANLLGLLDHLEEIEVNKCRSIKEIFNFDMECVGHEFERVSINLRSIRVERCDSLVNLFPIKLVGLLDHLKEVEVKKCGSIKEIFNIDLGGDSEVGHVWNSLRSIRVEGCDSLVNLFPTNPMGLLNHLKEVEVKKCGSIKEIFSIDLGGGGDFEQVSSSLRSILVEGCDSLVNLFSINPVGLVHHLEELKVKKGGSIKLIFDIDLDLVSQIEQLSRSSFRSIEVFYLDKVSREVWRMNGGENNSSLLLISGFESLEKIKVEGCKGFKSVFTPTNTKFHMGALRDIVIKDCRESGRNVELVKDSHHKEIKFLSSNGRDDNVSSAAFPSNFNYLDTGNSNGLEMVFDIKNQSNRNNEEPLLPNLVGLDFSVMERMSHVWKCNNWNNFLYFQKQHQQSSFHNLTTIRIRHCKNIKYLISSHMAKLLANLKTIQISHCDDMEEVVLKGVETYESVASTSTHANTTFFPRLHLLSFEYMRNLKRIDGGDVRDRFKKSELSGLPTPMSPQVHVDSWYLCEYARNIHMRRCNTLSSVIPSYAVGRMQKLEVLEVHHCNSLMEVFETQGINNNNKIGGGTPHTIAIPRPGNINVPQLTNLKKLVITFCGLLQHVFTFSTIKSLGILAELTVSDCEAMEVIVKKENGEVQQVFPCLKFLKLLNLPNLEGFFLGENGFQWPLLEGVMISKCPRMKMFTCGQSTAPELKYIHTSLGKHSLECGLNFYVTADSHEIQTSSLEHTSLRCTTLKQLPWSFSNLIEMNITHYWKVKNIIPSDNLLQLHKLETIRVHDVFYVEEIFEVVEIEGANSAFKDSKTDFEIRNLRQVDLKDLFSLQYIWKNNSRRTLLFPSLTTMCIDNCNSLQHVFTSSMVSSLLQLQVLHISNCPNMEVIIKVEEDEEEEDEEEEEEDDEEEDPNMDVIVMVEEEEEEGEFKCDDKVKEIVLPSLKSLKLVKLKILTAFCLGEDALSWPALHNLEIKECPEIKAQCYVKGRP</sequence>
<dbReference type="PRINTS" id="PR00364">
    <property type="entry name" value="DISEASERSIST"/>
</dbReference>
<accession>A0AAP0E039</accession>
<feature type="domain" description="Disease resistance protein At4g27190-like leucine-rich repeats" evidence="8">
    <location>
        <begin position="761"/>
        <end position="910"/>
    </location>
</feature>
<feature type="domain" description="Disease resistance protein At4g27190-like leucine-rich repeats" evidence="8">
    <location>
        <begin position="1046"/>
        <end position="1095"/>
    </location>
</feature>
<feature type="domain" description="Disease resistance protein At4g27190-like leucine-rich repeats" evidence="8">
    <location>
        <begin position="1103"/>
        <end position="1154"/>
    </location>
</feature>
<organism evidence="9 10">
    <name type="scientific">Deinandra increscens subsp. villosa</name>
    <dbReference type="NCBI Taxonomy" id="3103831"/>
    <lineage>
        <taxon>Eukaryota</taxon>
        <taxon>Viridiplantae</taxon>
        <taxon>Streptophyta</taxon>
        <taxon>Embryophyta</taxon>
        <taxon>Tracheophyta</taxon>
        <taxon>Spermatophyta</taxon>
        <taxon>Magnoliopsida</taxon>
        <taxon>eudicotyledons</taxon>
        <taxon>Gunneridae</taxon>
        <taxon>Pentapetalae</taxon>
        <taxon>asterids</taxon>
        <taxon>campanulids</taxon>
        <taxon>Asterales</taxon>
        <taxon>Asteraceae</taxon>
        <taxon>Asteroideae</taxon>
        <taxon>Heliantheae alliance</taxon>
        <taxon>Madieae</taxon>
        <taxon>Madiinae</taxon>
        <taxon>Deinandra</taxon>
    </lineage>
</organism>
<evidence type="ECO:0000256" key="2">
    <source>
        <dbReference type="ARBA" id="ARBA00022614"/>
    </source>
</evidence>
<dbReference type="Proteomes" id="UP001408789">
    <property type="component" value="Unassembled WGS sequence"/>
</dbReference>
<keyword evidence="3" id="KW-0677">Repeat</keyword>
<dbReference type="Pfam" id="PF00931">
    <property type="entry name" value="NB-ARC"/>
    <property type="match status" value="1"/>
</dbReference>
<evidence type="ECO:0000259" key="8">
    <source>
        <dbReference type="Pfam" id="PF23247"/>
    </source>
</evidence>
<dbReference type="GO" id="GO:0005524">
    <property type="term" value="F:ATP binding"/>
    <property type="evidence" value="ECO:0007669"/>
    <property type="project" value="UniProtKB-KW"/>
</dbReference>
<dbReference type="InterPro" id="IPR057135">
    <property type="entry name" value="At4g27190-like_LRR"/>
</dbReference>
<proteinExistence type="inferred from homology"/>
<evidence type="ECO:0008006" key="11">
    <source>
        <dbReference type="Google" id="ProtNLM"/>
    </source>
</evidence>
<dbReference type="PANTHER" id="PTHR33463:SF222">
    <property type="entry name" value="NB-ARC-RELATED"/>
    <property type="match status" value="1"/>
</dbReference>
<dbReference type="SUPFAM" id="SSF52058">
    <property type="entry name" value="L domain-like"/>
    <property type="match status" value="1"/>
</dbReference>
<dbReference type="InterPro" id="IPR050905">
    <property type="entry name" value="Plant_NBS-LRR"/>
</dbReference>
<evidence type="ECO:0000256" key="3">
    <source>
        <dbReference type="ARBA" id="ARBA00022737"/>
    </source>
</evidence>
<keyword evidence="5" id="KW-0547">Nucleotide-binding</keyword>
<keyword evidence="10" id="KW-1185">Reference proteome</keyword>
<dbReference type="InterPro" id="IPR032675">
    <property type="entry name" value="LRR_dom_sf"/>
</dbReference>
<dbReference type="SUPFAM" id="SSF52047">
    <property type="entry name" value="RNI-like"/>
    <property type="match status" value="5"/>
</dbReference>
<protein>
    <recommendedName>
        <fullName evidence="11">NB-ARC domain-containing protein</fullName>
    </recommendedName>
</protein>
<feature type="domain" description="Disease resistance protein At4g27190-like leucine-rich repeats" evidence="8">
    <location>
        <begin position="1221"/>
        <end position="1269"/>
    </location>
</feature>
<dbReference type="SUPFAM" id="SSF52540">
    <property type="entry name" value="P-loop containing nucleoside triphosphate hydrolases"/>
    <property type="match status" value="1"/>
</dbReference>
<evidence type="ECO:0000256" key="4">
    <source>
        <dbReference type="ARBA" id="ARBA00022821"/>
    </source>
</evidence>
<dbReference type="GO" id="GO:0006952">
    <property type="term" value="P:defense response"/>
    <property type="evidence" value="ECO:0007669"/>
    <property type="project" value="UniProtKB-KW"/>
</dbReference>
<feature type="domain" description="Disease resistance protein At4g27190-like leucine-rich repeats" evidence="8">
    <location>
        <begin position="1279"/>
        <end position="1414"/>
    </location>
</feature>